<reference evidence="1 2" key="1">
    <citation type="submission" date="2018-12" db="EMBL/GenBank/DDBJ databases">
        <authorList>
            <person name="Yu L."/>
        </authorList>
    </citation>
    <scope>NUCLEOTIDE SEQUENCE [LARGE SCALE GENOMIC DNA]</scope>
    <source>
        <strain evidence="1 2">S5H2222</strain>
    </source>
</reference>
<sequence>MKKFFILLVLLPLLVACQERDELLFIGNSKNWSVELVVSVINGSEKNQLEIRYNGNNLNSIESFDYFVENNRRETTFGAEKVNLDKDGSYRNNALSSNSPSTKLEDTFNITINWNGYSENFELKKK</sequence>
<evidence type="ECO:0000313" key="1">
    <source>
        <dbReference type="EMBL" id="RTQ95084.1"/>
    </source>
</evidence>
<dbReference type="PROSITE" id="PS51257">
    <property type="entry name" value="PROKAR_LIPOPROTEIN"/>
    <property type="match status" value="1"/>
</dbReference>
<evidence type="ECO:0000313" key="2">
    <source>
        <dbReference type="Proteomes" id="UP000276349"/>
    </source>
</evidence>
<proteinExistence type="predicted"/>
<name>A0A431UVP5_9BACI</name>
<gene>
    <name evidence="1" type="ORF">EKG35_04225</name>
</gene>
<protein>
    <recommendedName>
        <fullName evidence="3">Lipoprotein</fullName>
    </recommendedName>
</protein>
<evidence type="ECO:0008006" key="3">
    <source>
        <dbReference type="Google" id="ProtNLM"/>
    </source>
</evidence>
<keyword evidence="2" id="KW-1185">Reference proteome</keyword>
<dbReference type="RefSeq" id="WP_126293077.1">
    <property type="nucleotide sequence ID" value="NZ_JAXUAO010000050.1"/>
</dbReference>
<dbReference type="EMBL" id="RXNR01000008">
    <property type="protein sequence ID" value="RTQ95084.1"/>
    <property type="molecule type" value="Genomic_DNA"/>
</dbReference>
<comment type="caution">
    <text evidence="1">The sequence shown here is derived from an EMBL/GenBank/DDBJ whole genome shotgun (WGS) entry which is preliminary data.</text>
</comment>
<accession>A0A431UVP5</accession>
<dbReference type="AlphaFoldDB" id="A0A431UVP5"/>
<dbReference type="OrthoDB" id="2989717at2"/>
<dbReference type="Proteomes" id="UP000276349">
    <property type="component" value="Unassembled WGS sequence"/>
</dbReference>
<organism evidence="1 2">
    <name type="scientific">Lysinibacillus telephonicus</name>
    <dbReference type="NCBI Taxonomy" id="1714840"/>
    <lineage>
        <taxon>Bacteria</taxon>
        <taxon>Bacillati</taxon>
        <taxon>Bacillota</taxon>
        <taxon>Bacilli</taxon>
        <taxon>Bacillales</taxon>
        <taxon>Bacillaceae</taxon>
        <taxon>Lysinibacillus</taxon>
    </lineage>
</organism>